<sequence length="373" mass="41221">MMGLRYKAGLFLIGAVVFIWVTSAEVTQRIFVQYKQPFVLTYLGISLLVIYLPIAALKDWIYRFLATKSFTDLFRNSSVELDTPLITNRMHPSLELISDINLSRNEEGLWPLLDKNGEGEKDLSMQNWELSSWEIAKRGFLIAPVWFTTEYLSSAALAKTSVASTTVLSSTSGLFTLFFGAYFGQETLNATKIIAVFISMAGVVMTTLGKTWAADESLSISGTTEHSILGDIYGLLAALAYGLFTVLLKKSIGSNEEKVDVQKLFGYIGLFTLFGLWWLGSVATDGCWNRTPLQISSLNIHRRSVAAKLLSGECPFRLFLGSGCGLDESVGCNFRHVPHDTPGNGSRYGHPWTSVFCSLYSWIPSGILAFNCV</sequence>
<keyword evidence="6" id="KW-1185">Reference proteome</keyword>
<feature type="transmembrane region" description="Helical" evidence="3">
    <location>
        <begin position="40"/>
        <end position="61"/>
    </location>
</feature>
<protein>
    <recommendedName>
        <fullName evidence="4">EamA domain-containing protein</fullName>
    </recommendedName>
</protein>
<reference evidence="5 6" key="1">
    <citation type="journal article" date="2020" name="IScience">
        <title>Genome Sequencing of the Endangered Kingdonia uniflora (Circaeasteraceae, Ranunculales) Reveals Potential Mechanisms of Evolutionary Specialization.</title>
        <authorList>
            <person name="Sun Y."/>
            <person name="Deng T."/>
            <person name="Zhang A."/>
            <person name="Moore M.J."/>
            <person name="Landis J.B."/>
            <person name="Lin N."/>
            <person name="Zhang H."/>
            <person name="Zhang X."/>
            <person name="Huang J."/>
            <person name="Zhang X."/>
            <person name="Sun H."/>
            <person name="Wang H."/>
        </authorList>
    </citation>
    <scope>NUCLEOTIDE SEQUENCE [LARGE SCALE GENOMIC DNA]</scope>
    <source>
        <strain evidence="5">TB1705</strain>
        <tissue evidence="5">Leaf</tissue>
    </source>
</reference>
<name>A0A7J7L5P8_9MAGN</name>
<dbReference type="OrthoDB" id="1436450at2759"/>
<dbReference type="SUPFAM" id="SSF103481">
    <property type="entry name" value="Multidrug resistance efflux transporter EmrE"/>
    <property type="match status" value="1"/>
</dbReference>
<dbReference type="AlphaFoldDB" id="A0A7J7L5P8"/>
<evidence type="ECO:0000256" key="1">
    <source>
        <dbReference type="ARBA" id="ARBA00004141"/>
    </source>
</evidence>
<evidence type="ECO:0000259" key="4">
    <source>
        <dbReference type="Pfam" id="PF00892"/>
    </source>
</evidence>
<comment type="subcellular location">
    <subcellularLocation>
        <location evidence="1">Membrane</location>
        <topology evidence="1">Multi-pass membrane protein</topology>
    </subcellularLocation>
</comment>
<dbReference type="PANTHER" id="PTHR23051">
    <property type="entry name" value="SOLUTE CARRIER FAMILY 35, MEMBER F5"/>
    <property type="match status" value="1"/>
</dbReference>
<evidence type="ECO:0000256" key="3">
    <source>
        <dbReference type="SAM" id="Phobius"/>
    </source>
</evidence>
<feature type="transmembrane region" description="Helical" evidence="3">
    <location>
        <begin position="264"/>
        <end position="280"/>
    </location>
</feature>
<evidence type="ECO:0000313" key="5">
    <source>
        <dbReference type="EMBL" id="KAF6137900.1"/>
    </source>
</evidence>
<dbReference type="GO" id="GO:0016020">
    <property type="term" value="C:membrane"/>
    <property type="evidence" value="ECO:0007669"/>
    <property type="project" value="InterPro"/>
</dbReference>
<dbReference type="Pfam" id="PF00892">
    <property type="entry name" value="EamA"/>
    <property type="match status" value="1"/>
</dbReference>
<proteinExistence type="inferred from homology"/>
<dbReference type="EMBL" id="JACGCM010002619">
    <property type="protein sequence ID" value="KAF6137900.1"/>
    <property type="molecule type" value="Genomic_DNA"/>
</dbReference>
<evidence type="ECO:0000256" key="2">
    <source>
        <dbReference type="ARBA" id="ARBA00007635"/>
    </source>
</evidence>
<feature type="domain" description="EamA" evidence="4">
    <location>
        <begin position="148"/>
        <end position="207"/>
    </location>
</feature>
<comment type="caution">
    <text evidence="5">The sequence shown here is derived from an EMBL/GenBank/DDBJ whole genome shotgun (WGS) entry which is preliminary data.</text>
</comment>
<gene>
    <name evidence="5" type="ORF">GIB67_014029</name>
</gene>
<dbReference type="PANTHER" id="PTHR23051:SF9">
    <property type="entry name" value="EAMA DOMAIN-CONTAINING PROTEIN"/>
    <property type="match status" value="1"/>
</dbReference>
<comment type="similarity">
    <text evidence="2">Belongs to the drug/metabolite transporter (DMT) superfamily. Plant drug/metabolite exporter (P-DME) (TC 2.A.7.4) family.</text>
</comment>
<feature type="transmembrane region" description="Helical" evidence="3">
    <location>
        <begin position="232"/>
        <end position="252"/>
    </location>
</feature>
<accession>A0A7J7L5P8</accession>
<dbReference type="InterPro" id="IPR000620">
    <property type="entry name" value="EamA_dom"/>
</dbReference>
<keyword evidence="3" id="KW-0472">Membrane</keyword>
<dbReference type="Proteomes" id="UP000541444">
    <property type="component" value="Unassembled WGS sequence"/>
</dbReference>
<feature type="transmembrane region" description="Helical" evidence="3">
    <location>
        <begin position="193"/>
        <end position="212"/>
    </location>
</feature>
<keyword evidence="3" id="KW-1133">Transmembrane helix</keyword>
<evidence type="ECO:0000313" key="6">
    <source>
        <dbReference type="Proteomes" id="UP000541444"/>
    </source>
</evidence>
<organism evidence="5 6">
    <name type="scientific">Kingdonia uniflora</name>
    <dbReference type="NCBI Taxonomy" id="39325"/>
    <lineage>
        <taxon>Eukaryota</taxon>
        <taxon>Viridiplantae</taxon>
        <taxon>Streptophyta</taxon>
        <taxon>Embryophyta</taxon>
        <taxon>Tracheophyta</taxon>
        <taxon>Spermatophyta</taxon>
        <taxon>Magnoliopsida</taxon>
        <taxon>Ranunculales</taxon>
        <taxon>Circaeasteraceae</taxon>
        <taxon>Kingdonia</taxon>
    </lineage>
</organism>
<keyword evidence="3" id="KW-0812">Transmembrane</keyword>
<dbReference type="InterPro" id="IPR037185">
    <property type="entry name" value="EmrE-like"/>
</dbReference>